<dbReference type="EMBL" id="PGOL01001798">
    <property type="protein sequence ID" value="PKI54240.1"/>
    <property type="molecule type" value="Genomic_DNA"/>
</dbReference>
<dbReference type="Gene3D" id="3.40.50.2000">
    <property type="entry name" value="Glycogen Phosphorylase B"/>
    <property type="match status" value="3"/>
</dbReference>
<dbReference type="InterPro" id="IPR002213">
    <property type="entry name" value="UDP_glucos_trans"/>
</dbReference>
<evidence type="ECO:0000313" key="4">
    <source>
        <dbReference type="EMBL" id="PKI54240.1"/>
    </source>
</evidence>
<keyword evidence="2" id="KW-0328">Glycosyltransferase</keyword>
<dbReference type="SUPFAM" id="SSF53756">
    <property type="entry name" value="UDP-Glycosyltransferase/glycogen phosphorylase"/>
    <property type="match status" value="1"/>
</dbReference>
<protein>
    <recommendedName>
        <fullName evidence="6">7-deoxyloganetin glucosyltransferase-like</fullName>
    </recommendedName>
</protein>
<comment type="caution">
    <text evidence="4">The sequence shown here is derived from an EMBL/GenBank/DDBJ whole genome shotgun (WGS) entry which is preliminary data.</text>
</comment>
<accession>A0A2I0JE79</accession>
<dbReference type="Proteomes" id="UP000233551">
    <property type="component" value="Unassembled WGS sequence"/>
</dbReference>
<dbReference type="GO" id="GO:0080043">
    <property type="term" value="F:quercetin 3-O-glucosyltransferase activity"/>
    <property type="evidence" value="ECO:0007669"/>
    <property type="project" value="TreeGrafter"/>
</dbReference>
<keyword evidence="3" id="KW-0808">Transferase</keyword>
<evidence type="ECO:0000256" key="1">
    <source>
        <dbReference type="ARBA" id="ARBA00009995"/>
    </source>
</evidence>
<organism evidence="4 5">
    <name type="scientific">Punica granatum</name>
    <name type="common">Pomegranate</name>
    <dbReference type="NCBI Taxonomy" id="22663"/>
    <lineage>
        <taxon>Eukaryota</taxon>
        <taxon>Viridiplantae</taxon>
        <taxon>Streptophyta</taxon>
        <taxon>Embryophyta</taxon>
        <taxon>Tracheophyta</taxon>
        <taxon>Spermatophyta</taxon>
        <taxon>Magnoliopsida</taxon>
        <taxon>eudicotyledons</taxon>
        <taxon>Gunneridae</taxon>
        <taxon>Pentapetalae</taxon>
        <taxon>rosids</taxon>
        <taxon>malvids</taxon>
        <taxon>Myrtales</taxon>
        <taxon>Lythraceae</taxon>
        <taxon>Punica</taxon>
    </lineage>
</organism>
<evidence type="ECO:0008006" key="6">
    <source>
        <dbReference type="Google" id="ProtNLM"/>
    </source>
</evidence>
<comment type="similarity">
    <text evidence="1">Belongs to the UDP-glycosyltransferase family.</text>
</comment>
<gene>
    <name evidence="4" type="ORF">CRG98_025355</name>
</gene>
<dbReference type="GO" id="GO:0080044">
    <property type="term" value="F:quercetin 7-O-glucosyltransferase activity"/>
    <property type="evidence" value="ECO:0007669"/>
    <property type="project" value="TreeGrafter"/>
</dbReference>
<dbReference type="PANTHER" id="PTHR11926:SF774">
    <property type="entry name" value="UDP-GLYCOSYLTRANSFERASE 85A1-RELATED"/>
    <property type="match status" value="1"/>
</dbReference>
<proteinExistence type="inferred from homology"/>
<dbReference type="AlphaFoldDB" id="A0A2I0JE79"/>
<dbReference type="CDD" id="cd03784">
    <property type="entry name" value="GT1_Gtf-like"/>
    <property type="match status" value="1"/>
</dbReference>
<sequence length="310" mass="34871">MTFTLEVSVELGIPNVFFWTTSACGVMGYLQYHASYLTNGYLKTSIDWIPGMRNIRLRDMPSFIRTTDPNDLMVHFAITQVEKVSMASALILNTFDALEHDVLEALSSTVPWLYTVGPLQLLLKNVSMNGSLESIGSNLWKEQPGCLEWLDSREPQSVVYVNFGSVTLMTTQQLIGFAWGLTNSRKPFLWVIRPDLVTGESAVLPPEFLPETEGRSLIASWCPQEQQTDCRFCCTEWGVGMEIDDNAKRDKIEALVRELMQGDKGKAMRNKAMVWKVKAEEATSGPSGSSFLNLEKLINEVLLVNYNQDH</sequence>
<evidence type="ECO:0000313" key="5">
    <source>
        <dbReference type="Proteomes" id="UP000233551"/>
    </source>
</evidence>
<keyword evidence="5" id="KW-1185">Reference proteome</keyword>
<reference evidence="4 5" key="1">
    <citation type="submission" date="2017-11" db="EMBL/GenBank/DDBJ databases">
        <title>De-novo sequencing of pomegranate (Punica granatum L.) genome.</title>
        <authorList>
            <person name="Akparov Z."/>
            <person name="Amiraslanov A."/>
            <person name="Hajiyeva S."/>
            <person name="Abbasov M."/>
            <person name="Kaur K."/>
            <person name="Hamwieh A."/>
            <person name="Solovyev V."/>
            <person name="Salamov A."/>
            <person name="Braich B."/>
            <person name="Kosarev P."/>
            <person name="Mahmoud A."/>
            <person name="Hajiyev E."/>
            <person name="Babayeva S."/>
            <person name="Izzatullayeva V."/>
            <person name="Mammadov A."/>
            <person name="Mammadov A."/>
            <person name="Sharifova S."/>
            <person name="Ojaghi J."/>
            <person name="Eynullazada K."/>
            <person name="Bayramov B."/>
            <person name="Abdulazimova A."/>
            <person name="Shahmuradov I."/>
        </authorList>
    </citation>
    <scope>NUCLEOTIDE SEQUENCE [LARGE SCALE GENOMIC DNA]</scope>
    <source>
        <strain evidence="5">cv. AG2017</strain>
        <tissue evidence="4">Leaf</tissue>
    </source>
</reference>
<evidence type="ECO:0000256" key="2">
    <source>
        <dbReference type="ARBA" id="ARBA00022676"/>
    </source>
</evidence>
<name>A0A2I0JE79_PUNGR</name>
<dbReference type="STRING" id="22663.A0A2I0JE79"/>
<dbReference type="PANTHER" id="PTHR11926">
    <property type="entry name" value="GLUCOSYL/GLUCURONOSYL TRANSFERASES"/>
    <property type="match status" value="1"/>
</dbReference>
<evidence type="ECO:0000256" key="3">
    <source>
        <dbReference type="ARBA" id="ARBA00022679"/>
    </source>
</evidence>